<dbReference type="OrthoDB" id="3381976at2"/>
<proteinExistence type="predicted"/>
<dbReference type="PANTHER" id="PTHR43877">
    <property type="entry name" value="AMINOALKYLPHOSPHONATE N-ACETYLTRANSFERASE-RELATED-RELATED"/>
    <property type="match status" value="1"/>
</dbReference>
<dbReference type="AlphaFoldDB" id="A0A117IVY1"/>
<feature type="domain" description="N-acetyltransferase" evidence="3">
    <location>
        <begin position="1"/>
        <end position="134"/>
    </location>
</feature>
<accession>A0A117IVY1</accession>
<feature type="domain" description="N-acetyltransferase" evidence="3">
    <location>
        <begin position="128"/>
        <end position="258"/>
    </location>
</feature>
<evidence type="ECO:0000256" key="2">
    <source>
        <dbReference type="ARBA" id="ARBA00023315"/>
    </source>
</evidence>
<dbReference type="Gene3D" id="3.40.630.30">
    <property type="match status" value="2"/>
</dbReference>
<dbReference type="Proteomes" id="UP000054011">
    <property type="component" value="Unassembled WGS sequence"/>
</dbReference>
<dbReference type="InterPro" id="IPR050832">
    <property type="entry name" value="Bact_Acetyltransf"/>
</dbReference>
<evidence type="ECO:0000313" key="4">
    <source>
        <dbReference type="EMBL" id="KUH37803.1"/>
    </source>
</evidence>
<evidence type="ECO:0000313" key="5">
    <source>
        <dbReference type="Proteomes" id="UP000054011"/>
    </source>
</evidence>
<comment type="caution">
    <text evidence="4">The sequence shown here is derived from an EMBL/GenBank/DDBJ whole genome shotgun (WGS) entry which is preliminary data.</text>
</comment>
<dbReference type="InterPro" id="IPR000182">
    <property type="entry name" value="GNAT_dom"/>
</dbReference>
<dbReference type="STRING" id="936756.ATE80_16295"/>
<organism evidence="4 5">
    <name type="scientific">Streptomyces kanasensis</name>
    <dbReference type="NCBI Taxonomy" id="936756"/>
    <lineage>
        <taxon>Bacteria</taxon>
        <taxon>Bacillati</taxon>
        <taxon>Actinomycetota</taxon>
        <taxon>Actinomycetes</taxon>
        <taxon>Kitasatosporales</taxon>
        <taxon>Streptomycetaceae</taxon>
        <taxon>Streptomyces</taxon>
    </lineage>
</organism>
<protein>
    <recommendedName>
        <fullName evidence="3">N-acetyltransferase domain-containing protein</fullName>
    </recommendedName>
</protein>
<keyword evidence="1" id="KW-0808">Transferase</keyword>
<dbReference type="CDD" id="cd04301">
    <property type="entry name" value="NAT_SF"/>
    <property type="match status" value="1"/>
</dbReference>
<keyword evidence="2" id="KW-0012">Acyltransferase</keyword>
<dbReference type="Pfam" id="PF00583">
    <property type="entry name" value="Acetyltransf_1"/>
    <property type="match status" value="2"/>
</dbReference>
<sequence length="258" mass="27511">MTTTLRPVGPLQQAGDGTRSRAYEVCVNSRPVGGVRIATVRTADGAVGTISDLRVAEADRGRGRGTVAALAAEEVLRGWDCERIRVSVPAGAAPARRLAAALGYTESGHLLLKELDRADPGPPAPAGLEVRPMTAAEFAPWRSAAPGRRELLPDDPAAGGARVDIALRDGVPVGHLWTGWRDLPAGERVPYVWEVEVTATERGKGYGRALMRRAEAAVREAGGHRLALRVDPANAPARALYASLGYRPLSVDYEKRLY</sequence>
<name>A0A117IVY1_9ACTN</name>
<gene>
    <name evidence="4" type="ORF">ATE80_16295</name>
</gene>
<keyword evidence="5" id="KW-1185">Reference proteome</keyword>
<evidence type="ECO:0000259" key="3">
    <source>
        <dbReference type="PROSITE" id="PS51186"/>
    </source>
</evidence>
<dbReference type="GO" id="GO:0016747">
    <property type="term" value="F:acyltransferase activity, transferring groups other than amino-acyl groups"/>
    <property type="evidence" value="ECO:0007669"/>
    <property type="project" value="InterPro"/>
</dbReference>
<dbReference type="RefSeq" id="WP_058942942.1">
    <property type="nucleotide sequence ID" value="NZ_LNSV01000038.1"/>
</dbReference>
<dbReference type="PROSITE" id="PS51186">
    <property type="entry name" value="GNAT"/>
    <property type="match status" value="2"/>
</dbReference>
<dbReference type="InterPro" id="IPR016181">
    <property type="entry name" value="Acyl_CoA_acyltransferase"/>
</dbReference>
<dbReference type="SUPFAM" id="SSF55729">
    <property type="entry name" value="Acyl-CoA N-acyltransferases (Nat)"/>
    <property type="match status" value="2"/>
</dbReference>
<dbReference type="EMBL" id="LNSV01000038">
    <property type="protein sequence ID" value="KUH37803.1"/>
    <property type="molecule type" value="Genomic_DNA"/>
</dbReference>
<evidence type="ECO:0000256" key="1">
    <source>
        <dbReference type="ARBA" id="ARBA00022679"/>
    </source>
</evidence>
<reference evidence="4 5" key="1">
    <citation type="submission" date="2015-11" db="EMBL/GenBank/DDBJ databases">
        <title>Genome-wide analysis reveals the secondary metabolome in Streptomyces kanasensis ZX01.</title>
        <authorList>
            <person name="Zhang G."/>
            <person name="Han L."/>
            <person name="Feng J."/>
            <person name="Zhang X."/>
        </authorList>
    </citation>
    <scope>NUCLEOTIDE SEQUENCE [LARGE SCALE GENOMIC DNA]</scope>
    <source>
        <strain evidence="4 5">ZX01</strain>
    </source>
</reference>